<proteinExistence type="predicted"/>
<dbReference type="Proteomes" id="UP001163321">
    <property type="component" value="Chromosome 8"/>
</dbReference>
<evidence type="ECO:0000313" key="1">
    <source>
        <dbReference type="EMBL" id="KAI9907061.1"/>
    </source>
</evidence>
<accession>A0ACC0VLU3</accession>
<name>A0ACC0VLU3_9STRA</name>
<reference evidence="1 2" key="1">
    <citation type="journal article" date="2022" name="bioRxiv">
        <title>The genome of the oomycete Peronosclerospora sorghi, a cosmopolitan pathogen of maize and sorghum, is inflated with dispersed pseudogenes.</title>
        <authorList>
            <person name="Fletcher K."/>
            <person name="Martin F."/>
            <person name="Isakeit T."/>
            <person name="Cavanaugh K."/>
            <person name="Magill C."/>
            <person name="Michelmore R."/>
        </authorList>
    </citation>
    <scope>NUCLEOTIDE SEQUENCE [LARGE SCALE GENOMIC DNA]</scope>
    <source>
        <strain evidence="1">P6</strain>
    </source>
</reference>
<organism evidence="1 2">
    <name type="scientific">Peronosclerospora sorghi</name>
    <dbReference type="NCBI Taxonomy" id="230839"/>
    <lineage>
        <taxon>Eukaryota</taxon>
        <taxon>Sar</taxon>
        <taxon>Stramenopiles</taxon>
        <taxon>Oomycota</taxon>
        <taxon>Peronosporomycetes</taxon>
        <taxon>Peronosporales</taxon>
        <taxon>Peronosporaceae</taxon>
        <taxon>Peronosclerospora</taxon>
    </lineage>
</organism>
<sequence length="82" mass="9639">MWDSVLRWIKVLKITKQNTYPVAYFAQRITSFPNNTRTNAHVARTDIMQPLMKSLDTTVLPRDFDILLPRSSNVKPWVMTFL</sequence>
<comment type="caution">
    <text evidence="1">The sequence shown here is derived from an EMBL/GenBank/DDBJ whole genome shotgun (WGS) entry which is preliminary data.</text>
</comment>
<gene>
    <name evidence="1" type="ORF">PsorP6_003543</name>
</gene>
<evidence type="ECO:0000313" key="2">
    <source>
        <dbReference type="Proteomes" id="UP001163321"/>
    </source>
</evidence>
<keyword evidence="2" id="KW-1185">Reference proteome</keyword>
<dbReference type="EMBL" id="CM047587">
    <property type="protein sequence ID" value="KAI9907061.1"/>
    <property type="molecule type" value="Genomic_DNA"/>
</dbReference>
<protein>
    <submittedName>
        <fullName evidence="1">Uncharacterized protein</fullName>
    </submittedName>
</protein>